<comment type="subcellular location">
    <subcellularLocation>
        <location evidence="1">Mitochondrion inner membrane</location>
    </subcellularLocation>
</comment>
<comment type="caution">
    <text evidence="10">The sequence shown here is derived from an EMBL/GenBank/DDBJ whole genome shotgun (WGS) entry which is preliminary data.</text>
</comment>
<feature type="transmembrane region" description="Helical" evidence="9">
    <location>
        <begin position="61"/>
        <end position="79"/>
    </location>
</feature>
<keyword evidence="11" id="KW-1185">Reference proteome</keyword>
<feature type="transmembrane region" description="Helical" evidence="9">
    <location>
        <begin position="32"/>
        <end position="49"/>
    </location>
</feature>
<keyword evidence="5" id="KW-0999">Mitochondrion inner membrane</keyword>
<sequence length="119" mass="13797">MDTNMEIDDEQDKGLMLFGRDVSKIPCFRNSLLYGIGGGLSFGLARFMFTSQPLRSVNFAVYSFSFITMAYWIHCRYDYSKKKFEMLRMQELLRTNSLMEGTTEEERIKSEISLGTVDV</sequence>
<evidence type="ECO:0000256" key="7">
    <source>
        <dbReference type="ARBA" id="ARBA00023128"/>
    </source>
</evidence>
<evidence type="ECO:0000313" key="11">
    <source>
        <dbReference type="Proteomes" id="UP001162156"/>
    </source>
</evidence>
<dbReference type="InterPro" id="IPR022533">
    <property type="entry name" value="Cox20"/>
</dbReference>
<keyword evidence="4 9" id="KW-0812">Transmembrane</keyword>
<dbReference type="PRINTS" id="PR02049">
    <property type="entry name" value="PROTEINF36A"/>
</dbReference>
<evidence type="ECO:0000256" key="9">
    <source>
        <dbReference type="SAM" id="Phobius"/>
    </source>
</evidence>
<keyword evidence="8 9" id="KW-0472">Membrane</keyword>
<dbReference type="PANTHER" id="PTHR31586">
    <property type="entry name" value="CYTOCHROME C OXIDASE PROTEIN 20"/>
    <property type="match status" value="1"/>
</dbReference>
<dbReference type="GO" id="GO:0033617">
    <property type="term" value="P:mitochondrial respiratory chain complex IV assembly"/>
    <property type="evidence" value="ECO:0007669"/>
    <property type="project" value="InterPro"/>
</dbReference>
<evidence type="ECO:0000256" key="3">
    <source>
        <dbReference type="ARBA" id="ARBA00017689"/>
    </source>
</evidence>
<evidence type="ECO:0000256" key="4">
    <source>
        <dbReference type="ARBA" id="ARBA00022692"/>
    </source>
</evidence>
<dbReference type="AlphaFoldDB" id="A0AAV8ZKX4"/>
<name>A0AAV8ZKX4_9CUCU</name>
<reference evidence="10" key="1">
    <citation type="journal article" date="2023" name="Insect Mol. Biol.">
        <title>Genome sequencing provides insights into the evolution of gene families encoding plant cell wall-degrading enzymes in longhorned beetles.</title>
        <authorList>
            <person name="Shin N.R."/>
            <person name="Okamura Y."/>
            <person name="Kirsch R."/>
            <person name="Pauchet Y."/>
        </authorList>
    </citation>
    <scope>NUCLEOTIDE SEQUENCE</scope>
    <source>
        <strain evidence="10">RBIC_L_NR</strain>
    </source>
</reference>
<evidence type="ECO:0000256" key="8">
    <source>
        <dbReference type="ARBA" id="ARBA00023136"/>
    </source>
</evidence>
<gene>
    <name evidence="10" type="ORF">NQ314_004824</name>
</gene>
<dbReference type="Pfam" id="PF12597">
    <property type="entry name" value="Cox20"/>
    <property type="match status" value="1"/>
</dbReference>
<evidence type="ECO:0000256" key="2">
    <source>
        <dbReference type="ARBA" id="ARBA00009575"/>
    </source>
</evidence>
<keyword evidence="6 9" id="KW-1133">Transmembrane helix</keyword>
<comment type="similarity">
    <text evidence="2">Belongs to the COX20 family.</text>
</comment>
<accession>A0AAV8ZKX4</accession>
<dbReference type="GO" id="GO:0005743">
    <property type="term" value="C:mitochondrial inner membrane"/>
    <property type="evidence" value="ECO:0007669"/>
    <property type="project" value="UniProtKB-SubCell"/>
</dbReference>
<evidence type="ECO:0000256" key="6">
    <source>
        <dbReference type="ARBA" id="ARBA00022989"/>
    </source>
</evidence>
<evidence type="ECO:0000313" key="10">
    <source>
        <dbReference type="EMBL" id="KAJ8964529.1"/>
    </source>
</evidence>
<dbReference type="Proteomes" id="UP001162156">
    <property type="component" value="Unassembled WGS sequence"/>
</dbReference>
<evidence type="ECO:0000256" key="5">
    <source>
        <dbReference type="ARBA" id="ARBA00022792"/>
    </source>
</evidence>
<proteinExistence type="inferred from homology"/>
<organism evidence="10 11">
    <name type="scientific">Rhamnusium bicolor</name>
    <dbReference type="NCBI Taxonomy" id="1586634"/>
    <lineage>
        <taxon>Eukaryota</taxon>
        <taxon>Metazoa</taxon>
        <taxon>Ecdysozoa</taxon>
        <taxon>Arthropoda</taxon>
        <taxon>Hexapoda</taxon>
        <taxon>Insecta</taxon>
        <taxon>Pterygota</taxon>
        <taxon>Neoptera</taxon>
        <taxon>Endopterygota</taxon>
        <taxon>Coleoptera</taxon>
        <taxon>Polyphaga</taxon>
        <taxon>Cucujiformia</taxon>
        <taxon>Chrysomeloidea</taxon>
        <taxon>Cerambycidae</taxon>
        <taxon>Lepturinae</taxon>
        <taxon>Rhagiini</taxon>
        <taxon>Rhamnusium</taxon>
    </lineage>
</organism>
<keyword evidence="7" id="KW-0496">Mitochondrion</keyword>
<dbReference type="PANTHER" id="PTHR31586:SF1">
    <property type="entry name" value="CYTOCHROME C OXIDASE ASSEMBLY PROTEIN COX20, MITOCHONDRIAL"/>
    <property type="match status" value="1"/>
</dbReference>
<evidence type="ECO:0000256" key="1">
    <source>
        <dbReference type="ARBA" id="ARBA00004273"/>
    </source>
</evidence>
<protein>
    <recommendedName>
        <fullName evidence="3">Cytochrome c oxidase assembly protein COX20, mitochondrial</fullName>
    </recommendedName>
</protein>
<dbReference type="EMBL" id="JANEYF010001344">
    <property type="protein sequence ID" value="KAJ8964529.1"/>
    <property type="molecule type" value="Genomic_DNA"/>
</dbReference>